<name>A0ABP1QTA2_9HEXA</name>
<dbReference type="SUPFAM" id="SSF46689">
    <property type="entry name" value="Homeodomain-like"/>
    <property type="match status" value="1"/>
</dbReference>
<evidence type="ECO:0000256" key="6">
    <source>
        <dbReference type="RuleBase" id="RU000682"/>
    </source>
</evidence>
<dbReference type="Gene3D" id="1.10.10.60">
    <property type="entry name" value="Homeodomain-like"/>
    <property type="match status" value="1"/>
</dbReference>
<dbReference type="EMBL" id="CAXLJM020000041">
    <property type="protein sequence ID" value="CAL8109565.1"/>
    <property type="molecule type" value="Genomic_DNA"/>
</dbReference>
<dbReference type="PANTHER" id="PTHR24334">
    <property type="entry name" value="HOMEOBOX PROTEIN GBX"/>
    <property type="match status" value="1"/>
</dbReference>
<evidence type="ECO:0000313" key="10">
    <source>
        <dbReference type="Proteomes" id="UP001642540"/>
    </source>
</evidence>
<feature type="region of interest" description="Disordered" evidence="7">
    <location>
        <begin position="382"/>
        <end position="408"/>
    </location>
</feature>
<dbReference type="SMART" id="SM00389">
    <property type="entry name" value="HOX"/>
    <property type="match status" value="1"/>
</dbReference>
<feature type="compositionally biased region" description="Polar residues" evidence="7">
    <location>
        <begin position="165"/>
        <end position="189"/>
    </location>
</feature>
<keyword evidence="10" id="KW-1185">Reference proteome</keyword>
<feature type="DNA-binding region" description="Homeobox" evidence="5">
    <location>
        <begin position="320"/>
        <end position="379"/>
    </location>
</feature>
<feature type="region of interest" description="Disordered" evidence="7">
    <location>
        <begin position="433"/>
        <end position="453"/>
    </location>
</feature>
<comment type="caution">
    <text evidence="9">The sequence shown here is derived from an EMBL/GenBank/DDBJ whole genome shotgun (WGS) entry which is preliminary data.</text>
</comment>
<dbReference type="InterPro" id="IPR001356">
    <property type="entry name" value="HD"/>
</dbReference>
<dbReference type="PROSITE" id="PS00027">
    <property type="entry name" value="HOMEOBOX_1"/>
    <property type="match status" value="1"/>
</dbReference>
<sequence length="453" mass="48324">MKKVKDPDMDTMEPSSNFKFSNFSIDALISPRNFSSLSPFLNLSPWLFPMTPGMGSLGSHSAFSPYAGFTSPHLSSLSSAIGPSSVTGSNSLPIPTVPEDLTLNRLSSVGNGGSIFSKSFSVQDYLAKTNQFLSNSLSSSPPSFNNSHQDGRMESISSGLSPSSTTRIPKTSSSDDSNSPNEHSSNGKSSAIISQQAHHAHFSPLESGVASHAHPHPLFSHHFHNNFPTSAPGLQDSHPSPGGQSQHGIPDSPPNTPGTNQSGKCHSYTADSPLPLTESDDEASEACDSHSISENGSHAKDVNGNTSGGGTPGNPCLGKTRRRRTAFTSEQLLELEREFHAKKYLSLTERSEIARSLKLSEVQVKIWFQNRRAKWKRVKAGGMNGVTRSGGSNSSSSSGGGSSVGGNGRIVVPIPVHVNRFAVRSQHQQIEKSVQHIYPPTPSHNRSNSSTIF</sequence>
<dbReference type="PRINTS" id="PR00024">
    <property type="entry name" value="HOMEOBOX"/>
</dbReference>
<evidence type="ECO:0000259" key="8">
    <source>
        <dbReference type="PROSITE" id="PS50071"/>
    </source>
</evidence>
<protein>
    <recommendedName>
        <fullName evidence="8">Homeobox domain-containing protein</fullName>
    </recommendedName>
</protein>
<keyword evidence="3 5" id="KW-0371">Homeobox</keyword>
<gene>
    <name evidence="9" type="ORF">ODALV1_LOCUS13486</name>
</gene>
<evidence type="ECO:0000313" key="9">
    <source>
        <dbReference type="EMBL" id="CAL8109565.1"/>
    </source>
</evidence>
<evidence type="ECO:0000256" key="7">
    <source>
        <dbReference type="SAM" id="MobiDB-lite"/>
    </source>
</evidence>
<dbReference type="PROSITE" id="PS50071">
    <property type="entry name" value="HOMEOBOX_2"/>
    <property type="match status" value="1"/>
</dbReference>
<feature type="compositionally biased region" description="Gly residues" evidence="7">
    <location>
        <begin position="398"/>
        <end position="408"/>
    </location>
</feature>
<comment type="subcellular location">
    <subcellularLocation>
        <location evidence="1 5 6">Nucleus</location>
    </subcellularLocation>
</comment>
<dbReference type="CDD" id="cd00086">
    <property type="entry name" value="homeodomain"/>
    <property type="match status" value="1"/>
</dbReference>
<feature type="compositionally biased region" description="Low complexity" evidence="7">
    <location>
        <begin position="155"/>
        <end position="164"/>
    </location>
</feature>
<dbReference type="InterPro" id="IPR009057">
    <property type="entry name" value="Homeodomain-like_sf"/>
</dbReference>
<keyword evidence="2 5" id="KW-0238">DNA-binding</keyword>
<proteinExistence type="predicted"/>
<organism evidence="9 10">
    <name type="scientific">Orchesella dallaii</name>
    <dbReference type="NCBI Taxonomy" id="48710"/>
    <lineage>
        <taxon>Eukaryota</taxon>
        <taxon>Metazoa</taxon>
        <taxon>Ecdysozoa</taxon>
        <taxon>Arthropoda</taxon>
        <taxon>Hexapoda</taxon>
        <taxon>Collembola</taxon>
        <taxon>Entomobryomorpha</taxon>
        <taxon>Entomobryoidea</taxon>
        <taxon>Orchesellidae</taxon>
        <taxon>Orchesellinae</taxon>
        <taxon>Orchesella</taxon>
    </lineage>
</organism>
<evidence type="ECO:0000256" key="3">
    <source>
        <dbReference type="ARBA" id="ARBA00023155"/>
    </source>
</evidence>
<feature type="compositionally biased region" description="Low complexity" evidence="7">
    <location>
        <begin position="137"/>
        <end position="147"/>
    </location>
</feature>
<feature type="region of interest" description="Disordered" evidence="7">
    <location>
        <begin position="137"/>
        <end position="189"/>
    </location>
</feature>
<evidence type="ECO:0000256" key="2">
    <source>
        <dbReference type="ARBA" id="ARBA00023125"/>
    </source>
</evidence>
<evidence type="ECO:0000256" key="5">
    <source>
        <dbReference type="PROSITE-ProRule" id="PRU00108"/>
    </source>
</evidence>
<dbReference type="PANTHER" id="PTHR24334:SF0">
    <property type="entry name" value="HOMEOBOX PROTEIN UNPLUGGED"/>
    <property type="match status" value="1"/>
</dbReference>
<evidence type="ECO:0000256" key="1">
    <source>
        <dbReference type="ARBA" id="ARBA00004123"/>
    </source>
</evidence>
<dbReference type="InterPro" id="IPR042982">
    <property type="entry name" value="GBX-1/2"/>
</dbReference>
<feature type="compositionally biased region" description="Basic residues" evidence="7">
    <location>
        <begin position="213"/>
        <end position="224"/>
    </location>
</feature>
<evidence type="ECO:0000256" key="4">
    <source>
        <dbReference type="ARBA" id="ARBA00023242"/>
    </source>
</evidence>
<dbReference type="InterPro" id="IPR017970">
    <property type="entry name" value="Homeobox_CS"/>
</dbReference>
<feature type="region of interest" description="Disordered" evidence="7">
    <location>
        <begin position="206"/>
        <end position="322"/>
    </location>
</feature>
<dbReference type="Proteomes" id="UP001642540">
    <property type="component" value="Unassembled WGS sequence"/>
</dbReference>
<dbReference type="Pfam" id="PF00046">
    <property type="entry name" value="Homeodomain"/>
    <property type="match status" value="1"/>
</dbReference>
<feature type="compositionally biased region" description="Polar residues" evidence="7">
    <location>
        <begin position="443"/>
        <end position="453"/>
    </location>
</feature>
<accession>A0ABP1QTA2</accession>
<reference evidence="9 10" key="1">
    <citation type="submission" date="2024-08" db="EMBL/GenBank/DDBJ databases">
        <authorList>
            <person name="Cucini C."/>
            <person name="Frati F."/>
        </authorList>
    </citation>
    <scope>NUCLEOTIDE SEQUENCE [LARGE SCALE GENOMIC DNA]</scope>
</reference>
<keyword evidence="4 5" id="KW-0539">Nucleus</keyword>
<dbReference type="InterPro" id="IPR020479">
    <property type="entry name" value="HD_metazoa"/>
</dbReference>
<feature type="domain" description="Homeobox" evidence="8">
    <location>
        <begin position="318"/>
        <end position="378"/>
    </location>
</feature>